<dbReference type="EMBL" id="MPVP01000326">
    <property type="protein sequence ID" value="OMD12101.1"/>
    <property type="molecule type" value="Genomic_DNA"/>
</dbReference>
<evidence type="ECO:0000313" key="3">
    <source>
        <dbReference type="Proteomes" id="UP000187158"/>
    </source>
</evidence>
<protein>
    <recommendedName>
        <fullName evidence="4">Ribbon-helix-helix protein CopG domain-containing protein</fullName>
    </recommendedName>
</protein>
<evidence type="ECO:0000256" key="1">
    <source>
        <dbReference type="SAM" id="MobiDB-lite"/>
    </source>
</evidence>
<dbReference type="Proteomes" id="UP000187158">
    <property type="component" value="Unassembled WGS sequence"/>
</dbReference>
<sequence length="97" mass="10520">MSGVKDKVTSDSASNNEDKVKVGVATKDGQLGFLFTRGGLREGAGRKSTGVTKKVSLTLSEDVWQEIEQACADQNASRSQVFRNIIEAHFVKESKES</sequence>
<name>A0ABX3GJ64_9BACL</name>
<evidence type="ECO:0000313" key="2">
    <source>
        <dbReference type="EMBL" id="OMD12101.1"/>
    </source>
</evidence>
<feature type="region of interest" description="Disordered" evidence="1">
    <location>
        <begin position="1"/>
        <end position="21"/>
    </location>
</feature>
<comment type="caution">
    <text evidence="2">The sequence shown here is derived from an EMBL/GenBank/DDBJ whole genome shotgun (WGS) entry which is preliminary data.</text>
</comment>
<proteinExistence type="predicted"/>
<accession>A0ABX3GJ64</accession>
<keyword evidence="3" id="KW-1185">Reference proteome</keyword>
<evidence type="ECO:0008006" key="4">
    <source>
        <dbReference type="Google" id="ProtNLM"/>
    </source>
</evidence>
<organism evidence="2 3">
    <name type="scientific">Paenibacillus odorifer</name>
    <dbReference type="NCBI Taxonomy" id="189426"/>
    <lineage>
        <taxon>Bacteria</taxon>
        <taxon>Bacillati</taxon>
        <taxon>Bacillota</taxon>
        <taxon>Bacilli</taxon>
        <taxon>Bacillales</taxon>
        <taxon>Paenibacillaceae</taxon>
        <taxon>Paenibacillus</taxon>
    </lineage>
</organism>
<reference evidence="2 3" key="1">
    <citation type="submission" date="2016-11" db="EMBL/GenBank/DDBJ databases">
        <title>Paenibacillus species isolates.</title>
        <authorList>
            <person name="Beno S.M."/>
        </authorList>
    </citation>
    <scope>NUCLEOTIDE SEQUENCE [LARGE SCALE GENOMIC DNA]</scope>
    <source>
        <strain evidence="2 3">FSL H7-0433</strain>
    </source>
</reference>
<gene>
    <name evidence="2" type="ORF">BSO21_28420</name>
</gene>